<gene>
    <name evidence="1" type="ORF">CPB84DRAFT_1621855</name>
</gene>
<feature type="non-terminal residue" evidence="1">
    <location>
        <position position="186"/>
    </location>
</feature>
<keyword evidence="2" id="KW-1185">Reference proteome</keyword>
<feature type="non-terminal residue" evidence="1">
    <location>
        <position position="1"/>
    </location>
</feature>
<dbReference type="AlphaFoldDB" id="A0A9P5N871"/>
<accession>A0A9P5N871</accession>
<organism evidence="1 2">
    <name type="scientific">Gymnopilus junonius</name>
    <name type="common">Spectacular rustgill mushroom</name>
    <name type="synonym">Gymnopilus spectabilis subsp. junonius</name>
    <dbReference type="NCBI Taxonomy" id="109634"/>
    <lineage>
        <taxon>Eukaryota</taxon>
        <taxon>Fungi</taxon>
        <taxon>Dikarya</taxon>
        <taxon>Basidiomycota</taxon>
        <taxon>Agaricomycotina</taxon>
        <taxon>Agaricomycetes</taxon>
        <taxon>Agaricomycetidae</taxon>
        <taxon>Agaricales</taxon>
        <taxon>Agaricineae</taxon>
        <taxon>Hymenogastraceae</taxon>
        <taxon>Gymnopilus</taxon>
    </lineage>
</organism>
<evidence type="ECO:0000313" key="1">
    <source>
        <dbReference type="EMBL" id="KAF8871651.1"/>
    </source>
</evidence>
<dbReference type="OrthoDB" id="3034725at2759"/>
<name>A0A9P5N871_GYMJU</name>
<dbReference type="EMBL" id="JADNYJ010000297">
    <property type="protein sequence ID" value="KAF8871651.1"/>
    <property type="molecule type" value="Genomic_DNA"/>
</dbReference>
<evidence type="ECO:0000313" key="2">
    <source>
        <dbReference type="Proteomes" id="UP000724874"/>
    </source>
</evidence>
<comment type="caution">
    <text evidence="1">The sequence shown here is derived from an EMBL/GenBank/DDBJ whole genome shotgun (WGS) entry which is preliminary data.</text>
</comment>
<sequence>AGIWSSNTNFETGNFVPRGERAPSTYAFHSQSDVGFKCDVSHTLDTSIDESLWDCVQICERYIKNFKDFNRSGRERSRWQDGSDRRSYTISSKLFVRKSTKVAKPDFTPHEWLTRGVQAQKRMEYVINPERPLYYDLVDNSLVKLDNAEPPYYRRGDIVWFVFKLTFFVARENWSSEIVPLEFVRV</sequence>
<reference evidence="1" key="1">
    <citation type="submission" date="2020-11" db="EMBL/GenBank/DDBJ databases">
        <authorList>
            <consortium name="DOE Joint Genome Institute"/>
            <person name="Ahrendt S."/>
            <person name="Riley R."/>
            <person name="Andreopoulos W."/>
            <person name="LaButti K."/>
            <person name="Pangilinan J."/>
            <person name="Ruiz-duenas F.J."/>
            <person name="Barrasa J.M."/>
            <person name="Sanchez-Garcia M."/>
            <person name="Camarero S."/>
            <person name="Miyauchi S."/>
            <person name="Serrano A."/>
            <person name="Linde D."/>
            <person name="Babiker R."/>
            <person name="Drula E."/>
            <person name="Ayuso-Fernandez I."/>
            <person name="Pacheco R."/>
            <person name="Padilla G."/>
            <person name="Ferreira P."/>
            <person name="Barriuso J."/>
            <person name="Kellner H."/>
            <person name="Castanera R."/>
            <person name="Alfaro M."/>
            <person name="Ramirez L."/>
            <person name="Pisabarro A.G."/>
            <person name="Kuo A."/>
            <person name="Tritt A."/>
            <person name="Lipzen A."/>
            <person name="He G."/>
            <person name="Yan M."/>
            <person name="Ng V."/>
            <person name="Cullen D."/>
            <person name="Martin F."/>
            <person name="Rosso M.-N."/>
            <person name="Henrissat B."/>
            <person name="Hibbett D."/>
            <person name="Martinez A.T."/>
            <person name="Grigoriev I.V."/>
        </authorList>
    </citation>
    <scope>NUCLEOTIDE SEQUENCE</scope>
    <source>
        <strain evidence="1">AH 44721</strain>
    </source>
</reference>
<proteinExistence type="predicted"/>
<dbReference type="Proteomes" id="UP000724874">
    <property type="component" value="Unassembled WGS sequence"/>
</dbReference>
<protein>
    <submittedName>
        <fullName evidence="1">Uncharacterized protein</fullName>
    </submittedName>
</protein>